<evidence type="ECO:0000313" key="2">
    <source>
        <dbReference type="EMBL" id="SMF95330.1"/>
    </source>
</evidence>
<protein>
    <submittedName>
        <fullName evidence="2">PilZ domain-containing protein</fullName>
    </submittedName>
</protein>
<keyword evidence="3" id="KW-1185">Reference proteome</keyword>
<name>A0A1Y6CYM4_9GAMM</name>
<dbReference type="GO" id="GO:0035438">
    <property type="term" value="F:cyclic-di-GMP binding"/>
    <property type="evidence" value="ECO:0007669"/>
    <property type="project" value="InterPro"/>
</dbReference>
<proteinExistence type="predicted"/>
<organism evidence="2 3">
    <name type="scientific">Methylomagnum ishizawai</name>
    <dbReference type="NCBI Taxonomy" id="1760988"/>
    <lineage>
        <taxon>Bacteria</taxon>
        <taxon>Pseudomonadati</taxon>
        <taxon>Pseudomonadota</taxon>
        <taxon>Gammaproteobacteria</taxon>
        <taxon>Methylococcales</taxon>
        <taxon>Methylococcaceae</taxon>
        <taxon>Methylomagnum</taxon>
    </lineage>
</organism>
<accession>A0A1Y6CYM4</accession>
<dbReference type="Proteomes" id="UP000192923">
    <property type="component" value="Unassembled WGS sequence"/>
</dbReference>
<reference evidence="2 3" key="1">
    <citation type="submission" date="2016-12" db="EMBL/GenBank/DDBJ databases">
        <authorList>
            <person name="Song W.-J."/>
            <person name="Kurnit D.M."/>
        </authorList>
    </citation>
    <scope>NUCLEOTIDE SEQUENCE [LARGE SCALE GENOMIC DNA]</scope>
    <source>
        <strain evidence="2 3">175</strain>
    </source>
</reference>
<gene>
    <name evidence="2" type="ORF">SAMN02949497_2691</name>
</gene>
<sequence>MSEQRHFYRKKLTSTGYLILPSGEERKFSLLDLSLRGLQAEFDHNPGLQPEQILRIELPDQSVEGLVTVVRITPQPEGTCHIGFQINRMDGVGDNTYRFRDDDE</sequence>
<dbReference type="OrthoDB" id="5573997at2"/>
<dbReference type="Pfam" id="PF07238">
    <property type="entry name" value="PilZ"/>
    <property type="match status" value="1"/>
</dbReference>
<dbReference type="AlphaFoldDB" id="A0A1Y6CYM4"/>
<dbReference type="InterPro" id="IPR009875">
    <property type="entry name" value="PilZ_domain"/>
</dbReference>
<dbReference type="Gene3D" id="2.40.10.220">
    <property type="entry name" value="predicted glycosyltransferase like domains"/>
    <property type="match status" value="1"/>
</dbReference>
<dbReference type="STRING" id="1760988.SAMN02949497_2691"/>
<feature type="domain" description="PilZ" evidence="1">
    <location>
        <begin position="3"/>
        <end position="91"/>
    </location>
</feature>
<dbReference type="EMBL" id="FXAM01000001">
    <property type="protein sequence ID" value="SMF95330.1"/>
    <property type="molecule type" value="Genomic_DNA"/>
</dbReference>
<dbReference type="SUPFAM" id="SSF141371">
    <property type="entry name" value="PilZ domain-like"/>
    <property type="match status" value="1"/>
</dbReference>
<evidence type="ECO:0000313" key="3">
    <source>
        <dbReference type="Proteomes" id="UP000192923"/>
    </source>
</evidence>
<dbReference type="RefSeq" id="WP_085213461.1">
    <property type="nucleotide sequence ID" value="NZ_FXAM01000001.1"/>
</dbReference>
<evidence type="ECO:0000259" key="1">
    <source>
        <dbReference type="Pfam" id="PF07238"/>
    </source>
</evidence>